<dbReference type="EMBL" id="KZ678132">
    <property type="protein sequence ID" value="PSN69604.1"/>
    <property type="molecule type" value="Genomic_DNA"/>
</dbReference>
<name>A0A2T2NW27_CORCC</name>
<keyword evidence="2" id="KW-0812">Transmembrane</keyword>
<feature type="compositionally biased region" description="Low complexity" evidence="1">
    <location>
        <begin position="67"/>
        <end position="78"/>
    </location>
</feature>
<keyword evidence="2" id="KW-1133">Transmembrane helix</keyword>
<evidence type="ECO:0000256" key="2">
    <source>
        <dbReference type="SAM" id="Phobius"/>
    </source>
</evidence>
<keyword evidence="2" id="KW-0472">Membrane</keyword>
<sequence>MFFSELIETTRAAARPSADGIQIDTRPSPTAYNHVGISTNFEHASTSGSSEKGHLLILSPGLSGHTTATHLASHTSTTPFSEETLNSTPGMEVEEAHQPPPMGVIIGSVLGGIFGIALITMVAIFVRKVHKSNMETLGRGIEPVKTDKRTIDEDVALSRFLATGFVDSKAREVGLKKLEQALKRKWAREKSALRSPGSVELEAFEKRKETERRLLLAASLDTLWTTRGEPSVRESQTG</sequence>
<reference evidence="3 4" key="1">
    <citation type="journal article" date="2018" name="Front. Microbiol.">
        <title>Genome-Wide Analysis of Corynespora cassiicola Leaf Fall Disease Putative Effectors.</title>
        <authorList>
            <person name="Lopez D."/>
            <person name="Ribeiro S."/>
            <person name="Label P."/>
            <person name="Fumanal B."/>
            <person name="Venisse J.S."/>
            <person name="Kohler A."/>
            <person name="de Oliveira R.R."/>
            <person name="Labutti K."/>
            <person name="Lipzen A."/>
            <person name="Lail K."/>
            <person name="Bauer D."/>
            <person name="Ohm R.A."/>
            <person name="Barry K.W."/>
            <person name="Spatafora J."/>
            <person name="Grigoriev I.V."/>
            <person name="Martin F.M."/>
            <person name="Pujade-Renaud V."/>
        </authorList>
    </citation>
    <scope>NUCLEOTIDE SEQUENCE [LARGE SCALE GENOMIC DNA]</scope>
    <source>
        <strain evidence="3 4">Philippines</strain>
    </source>
</reference>
<organism evidence="3 4">
    <name type="scientific">Corynespora cassiicola Philippines</name>
    <dbReference type="NCBI Taxonomy" id="1448308"/>
    <lineage>
        <taxon>Eukaryota</taxon>
        <taxon>Fungi</taxon>
        <taxon>Dikarya</taxon>
        <taxon>Ascomycota</taxon>
        <taxon>Pezizomycotina</taxon>
        <taxon>Dothideomycetes</taxon>
        <taxon>Pleosporomycetidae</taxon>
        <taxon>Pleosporales</taxon>
        <taxon>Corynesporascaceae</taxon>
        <taxon>Corynespora</taxon>
    </lineage>
</organism>
<proteinExistence type="predicted"/>
<feature type="transmembrane region" description="Helical" evidence="2">
    <location>
        <begin position="104"/>
        <end position="126"/>
    </location>
</feature>
<protein>
    <submittedName>
        <fullName evidence="3">Uncharacterized protein</fullName>
    </submittedName>
</protein>
<evidence type="ECO:0000313" key="4">
    <source>
        <dbReference type="Proteomes" id="UP000240883"/>
    </source>
</evidence>
<feature type="region of interest" description="Disordered" evidence="1">
    <location>
        <begin position="67"/>
        <end position="94"/>
    </location>
</feature>
<accession>A0A2T2NW27</accession>
<evidence type="ECO:0000256" key="1">
    <source>
        <dbReference type="SAM" id="MobiDB-lite"/>
    </source>
</evidence>
<evidence type="ECO:0000313" key="3">
    <source>
        <dbReference type="EMBL" id="PSN69604.1"/>
    </source>
</evidence>
<keyword evidence="4" id="KW-1185">Reference proteome</keyword>
<gene>
    <name evidence="3" type="ORF">BS50DRAFT_585148</name>
</gene>
<dbReference type="Proteomes" id="UP000240883">
    <property type="component" value="Unassembled WGS sequence"/>
</dbReference>
<feature type="compositionally biased region" description="Polar residues" evidence="1">
    <location>
        <begin position="79"/>
        <end position="89"/>
    </location>
</feature>
<dbReference type="AlphaFoldDB" id="A0A2T2NW27"/>